<feature type="compositionally biased region" description="Low complexity" evidence="8">
    <location>
        <begin position="912"/>
        <end position="927"/>
    </location>
</feature>
<dbReference type="PANTHER" id="PTHR45718:SF7">
    <property type="entry name" value="C2H2-TYPE DOMAIN-CONTAINING PROTEIN"/>
    <property type="match status" value="1"/>
</dbReference>
<keyword evidence="2" id="KW-0479">Metal-binding</keyword>
<feature type="domain" description="C2H2-type" evidence="9">
    <location>
        <begin position="712"/>
        <end position="742"/>
    </location>
</feature>
<proteinExistence type="predicted"/>
<feature type="domain" description="C2H2-type" evidence="9">
    <location>
        <begin position="809"/>
        <end position="838"/>
    </location>
</feature>
<feature type="region of interest" description="Disordered" evidence="8">
    <location>
        <begin position="1"/>
        <end position="27"/>
    </location>
</feature>
<dbReference type="InterPro" id="IPR056436">
    <property type="entry name" value="Znf-C2H2_ZIC1-5/GLI1-3-like"/>
</dbReference>
<evidence type="ECO:0000259" key="9">
    <source>
        <dbReference type="PROSITE" id="PS50157"/>
    </source>
</evidence>
<dbReference type="RefSeq" id="XP_022256099.1">
    <property type="nucleotide sequence ID" value="XM_022400391.1"/>
</dbReference>
<feature type="compositionally biased region" description="Low complexity" evidence="8">
    <location>
        <begin position="674"/>
        <end position="692"/>
    </location>
</feature>
<dbReference type="SUPFAM" id="SSF57667">
    <property type="entry name" value="beta-beta-alpha zinc fingers"/>
    <property type="match status" value="3"/>
</dbReference>
<organism evidence="10 11">
    <name type="scientific">Limulus polyphemus</name>
    <name type="common">Atlantic horseshoe crab</name>
    <dbReference type="NCBI Taxonomy" id="6850"/>
    <lineage>
        <taxon>Eukaryota</taxon>
        <taxon>Metazoa</taxon>
        <taxon>Ecdysozoa</taxon>
        <taxon>Arthropoda</taxon>
        <taxon>Chelicerata</taxon>
        <taxon>Merostomata</taxon>
        <taxon>Xiphosura</taxon>
        <taxon>Limulidae</taxon>
        <taxon>Limulus</taxon>
    </lineage>
</organism>
<dbReference type="InterPro" id="IPR036236">
    <property type="entry name" value="Znf_C2H2_sf"/>
</dbReference>
<keyword evidence="10" id="KW-1185">Reference proteome</keyword>
<reference evidence="11" key="1">
    <citation type="submission" date="2025-08" db="UniProtKB">
        <authorList>
            <consortium name="RefSeq"/>
        </authorList>
    </citation>
    <scope>IDENTIFICATION</scope>
    <source>
        <tissue evidence="11">Muscle</tissue>
    </source>
</reference>
<evidence type="ECO:0000256" key="1">
    <source>
        <dbReference type="ARBA" id="ARBA00004123"/>
    </source>
</evidence>
<dbReference type="SMART" id="SM00355">
    <property type="entry name" value="ZnF_C2H2"/>
    <property type="match status" value="5"/>
</dbReference>
<feature type="compositionally biased region" description="Basic and acidic residues" evidence="8">
    <location>
        <begin position="694"/>
        <end position="704"/>
    </location>
</feature>
<feature type="non-terminal residue" evidence="11">
    <location>
        <position position="1007"/>
    </location>
</feature>
<dbReference type="InterPro" id="IPR013087">
    <property type="entry name" value="Znf_C2H2_type"/>
</dbReference>
<feature type="compositionally biased region" description="Polar residues" evidence="8">
    <location>
        <begin position="941"/>
        <end position="962"/>
    </location>
</feature>
<evidence type="ECO:0000256" key="3">
    <source>
        <dbReference type="ARBA" id="ARBA00022737"/>
    </source>
</evidence>
<feature type="domain" description="C2H2-type" evidence="9">
    <location>
        <begin position="779"/>
        <end position="808"/>
    </location>
</feature>
<accession>A0ABM1TJP3</accession>
<feature type="domain" description="C2H2-type" evidence="9">
    <location>
        <begin position="751"/>
        <end position="778"/>
    </location>
</feature>
<feature type="region of interest" description="Disordered" evidence="8">
    <location>
        <begin position="822"/>
        <end position="885"/>
    </location>
</feature>
<feature type="compositionally biased region" description="Low complexity" evidence="8">
    <location>
        <begin position="505"/>
        <end position="540"/>
    </location>
</feature>
<keyword evidence="5" id="KW-0862">Zinc</keyword>
<dbReference type="GeneID" id="106471777"/>
<evidence type="ECO:0000313" key="11">
    <source>
        <dbReference type="RefSeq" id="XP_022256099.1"/>
    </source>
</evidence>
<name>A0ABM1TJP3_LIMPO</name>
<comment type="subcellular location">
    <subcellularLocation>
        <location evidence="1">Nucleus</location>
    </subcellularLocation>
</comment>
<dbReference type="PROSITE" id="PS50157">
    <property type="entry name" value="ZINC_FINGER_C2H2_2"/>
    <property type="match status" value="5"/>
</dbReference>
<dbReference type="InterPro" id="IPR043359">
    <property type="entry name" value="GLI-like"/>
</dbReference>
<keyword evidence="6" id="KW-0539">Nucleus</keyword>
<feature type="compositionally biased region" description="Pro residues" evidence="8">
    <location>
        <begin position="635"/>
        <end position="644"/>
    </location>
</feature>
<protein>
    <submittedName>
        <fullName evidence="11">Zinc finger protein GLIS3-like</fullName>
    </submittedName>
</protein>
<keyword evidence="3" id="KW-0677">Repeat</keyword>
<sequence>MSDKEPESKNPLSPSLRERSPSVQQKRTAEVKRILYCHLHEKNGTLGIASSTFYGQQQPSGKLPPMSTFLTGGSFSFESDRTPSSEVSGPEFYSLEGDMMIGSSVITQDNPETVNQCCGAFDRSVRGNSPSIPHSYHVNHHQTERLVETGFNNLAVGYFMPSSSVFSSVSKDDLSRNQSSQDSSGAQISVSTDAQYFPAEMLSGVPLDIVSSSRGSIQSSNAQLFHGHDNVDCAGPSRTFTSPTFFASPSPSCNQIVVRHHDRSLLNSPRKISRGSPASPAGVTLTPVSSDISCLQERLDSLSSCNEDLLNTFLAADPTYSNPDHFSPVTTSTGSSEGLDTLDFSLEKKDQMSCDTYVYRQNNSKAIATSFSSSSRCNFVKHDLTPEWIKPDTYWNKYPVLPSVSSSRSSTFSDIQNPVLSSLHHFNSSFSGTQNTLTSPYFDQASSIPSFSSQRHSAKSSISGRVSRTKRALSITPLSAEGLDLNTIIRMSPTSLVPYWSCSRSSSSSMSGSSASRRGSYGHLSARNSSSSPHSGSTSSVHRLSAIHTPQTSGTRGSKDDIHDLESHLLLYQNMQALEADDCSSPNDLSSSNYVIIHQNHDNNIIEQQNILCKNRYLEDSSSFSDIPKPSMKSLPPPLPPPSLPLSGHSKYLPPISRPPPSYDQHIARKQAFQKKSSSDSSQPSSYSSFDSSEGDKVGERTDSDQTLKQQYTCRWIDCSFVFKEQEELVKHIEKIHIDQRKGEDFACFWQGCSRRYRPFNARYKLLIHMRVHSGEKPNKCKFEGCNKAFSRLENLKIHLRSHTGERPYVCQHTGCAKAFSNSSDRAKHQRTHQDTRPYACQEPGCNKRYTDPSSLRKHVRSHQSKNDPARKKLRSGPTVVDPESLSECLTIQPLRPVKLSESSSPLDPVDSGLGRSPRGSQPSSSGELYTAVLASDHSSRCGTATGTSTHNSPTNLQDSQMTTDVPDRFEVVQDRNPIHRVPVLPPIVQSRSCTQVESFIHSAGFE</sequence>
<keyword evidence="4 7" id="KW-0863">Zinc-finger</keyword>
<evidence type="ECO:0000256" key="4">
    <source>
        <dbReference type="ARBA" id="ARBA00022771"/>
    </source>
</evidence>
<dbReference type="Proteomes" id="UP000694941">
    <property type="component" value="Unplaced"/>
</dbReference>
<evidence type="ECO:0000256" key="6">
    <source>
        <dbReference type="ARBA" id="ARBA00023242"/>
    </source>
</evidence>
<evidence type="ECO:0000256" key="5">
    <source>
        <dbReference type="ARBA" id="ARBA00022833"/>
    </source>
</evidence>
<evidence type="ECO:0000256" key="2">
    <source>
        <dbReference type="ARBA" id="ARBA00022723"/>
    </source>
</evidence>
<dbReference type="Gene3D" id="3.30.160.60">
    <property type="entry name" value="Classic Zinc Finger"/>
    <property type="match status" value="5"/>
</dbReference>
<dbReference type="PANTHER" id="PTHR45718">
    <property type="entry name" value="TRANSCRIPTIONAL ACTIVATOR CUBITUS INTERRUPTUS"/>
    <property type="match status" value="1"/>
</dbReference>
<dbReference type="PROSITE" id="PS00028">
    <property type="entry name" value="ZINC_FINGER_C2H2_1"/>
    <property type="match status" value="4"/>
</dbReference>
<dbReference type="Pfam" id="PF00096">
    <property type="entry name" value="zf-C2H2"/>
    <property type="match status" value="3"/>
</dbReference>
<dbReference type="Pfam" id="PF23561">
    <property type="entry name" value="zf-C2H2_15"/>
    <property type="match status" value="1"/>
</dbReference>
<feature type="region of interest" description="Disordered" evidence="8">
    <location>
        <begin position="897"/>
        <end position="962"/>
    </location>
</feature>
<feature type="region of interest" description="Disordered" evidence="8">
    <location>
        <begin position="623"/>
        <end position="704"/>
    </location>
</feature>
<evidence type="ECO:0000256" key="7">
    <source>
        <dbReference type="PROSITE-ProRule" id="PRU00042"/>
    </source>
</evidence>
<feature type="domain" description="C2H2-type" evidence="9">
    <location>
        <begin position="839"/>
        <end position="868"/>
    </location>
</feature>
<feature type="region of interest" description="Disordered" evidence="8">
    <location>
        <begin position="505"/>
        <end position="561"/>
    </location>
</feature>
<evidence type="ECO:0000256" key="8">
    <source>
        <dbReference type="SAM" id="MobiDB-lite"/>
    </source>
</evidence>
<gene>
    <name evidence="11" type="primary">LOC106471777</name>
</gene>
<evidence type="ECO:0000313" key="10">
    <source>
        <dbReference type="Proteomes" id="UP000694941"/>
    </source>
</evidence>